<keyword evidence="1" id="KW-0732">Signal</keyword>
<organism evidence="2">
    <name type="scientific">Rhipicephalus appendiculatus</name>
    <name type="common">Brown ear tick</name>
    <dbReference type="NCBI Taxonomy" id="34631"/>
    <lineage>
        <taxon>Eukaryota</taxon>
        <taxon>Metazoa</taxon>
        <taxon>Ecdysozoa</taxon>
        <taxon>Arthropoda</taxon>
        <taxon>Chelicerata</taxon>
        <taxon>Arachnida</taxon>
        <taxon>Acari</taxon>
        <taxon>Parasitiformes</taxon>
        <taxon>Ixodida</taxon>
        <taxon>Ixodoidea</taxon>
        <taxon>Ixodidae</taxon>
        <taxon>Rhipicephalinae</taxon>
        <taxon>Rhipicephalus</taxon>
        <taxon>Rhipicephalus</taxon>
    </lineage>
</organism>
<protein>
    <submittedName>
        <fullName evidence="2">Uncharacterized protein</fullName>
    </submittedName>
</protein>
<dbReference type="EMBL" id="GEDV01003795">
    <property type="protein sequence ID" value="JAP84762.1"/>
    <property type="molecule type" value="Transcribed_RNA"/>
</dbReference>
<feature type="signal peptide" evidence="1">
    <location>
        <begin position="1"/>
        <end position="20"/>
    </location>
</feature>
<evidence type="ECO:0000313" key="2">
    <source>
        <dbReference type="EMBL" id="JAP84762.1"/>
    </source>
</evidence>
<reference evidence="2" key="1">
    <citation type="journal article" date="2016" name="Ticks Tick Borne Dis.">
        <title>De novo assembly and annotation of the salivary gland transcriptome of Rhipicephalus appendiculatus male and female ticks during blood feeding.</title>
        <authorList>
            <person name="de Castro M.H."/>
            <person name="de Klerk D."/>
            <person name="Pienaar R."/>
            <person name="Latif A.A."/>
            <person name="Rees D.J."/>
            <person name="Mans B.J."/>
        </authorList>
    </citation>
    <scope>NUCLEOTIDE SEQUENCE</scope>
    <source>
        <tissue evidence="2">Salivary glands</tissue>
    </source>
</reference>
<accession>A0A131Z1T8</accession>
<dbReference type="AlphaFoldDB" id="A0A131Z1T8"/>
<name>A0A131Z1T8_RHIAP</name>
<sequence>MKSAVATIIALCFVAATCSAHVLSPESKPTGAVDVQAQNLAEEATNLGNVLLEVAEGLANDQSKQDDEYFVKDLWTKASNHIREAFRKFKDVIKGTAKDMRATIQEGADKAKQKAQEKAFEILAKIMGDSMGMYAAEDSQVAFRKDVCAKLERVGRKLIAEGEKLSRH</sequence>
<feature type="chain" id="PRO_5007286530" evidence="1">
    <location>
        <begin position="21"/>
        <end position="168"/>
    </location>
</feature>
<proteinExistence type="predicted"/>
<evidence type="ECO:0000256" key="1">
    <source>
        <dbReference type="SAM" id="SignalP"/>
    </source>
</evidence>